<accession>A0AA39MDP3</accession>
<evidence type="ECO:0000313" key="1">
    <source>
        <dbReference type="EMBL" id="KAK0430457.1"/>
    </source>
</evidence>
<dbReference type="InterPro" id="IPR036866">
    <property type="entry name" value="RibonucZ/Hydroxyglut_hydro"/>
</dbReference>
<evidence type="ECO:0000313" key="2">
    <source>
        <dbReference type="Proteomes" id="UP001175226"/>
    </source>
</evidence>
<protein>
    <submittedName>
        <fullName evidence="1">Uncharacterized protein</fullName>
    </submittedName>
</protein>
<dbReference type="Gene3D" id="3.60.15.10">
    <property type="entry name" value="Ribonuclease Z/Hydroxyacylglutathione hydrolase-like"/>
    <property type="match status" value="1"/>
</dbReference>
<organism evidence="1 2">
    <name type="scientific">Armillaria borealis</name>
    <dbReference type="NCBI Taxonomy" id="47425"/>
    <lineage>
        <taxon>Eukaryota</taxon>
        <taxon>Fungi</taxon>
        <taxon>Dikarya</taxon>
        <taxon>Basidiomycota</taxon>
        <taxon>Agaricomycotina</taxon>
        <taxon>Agaricomycetes</taxon>
        <taxon>Agaricomycetidae</taxon>
        <taxon>Agaricales</taxon>
        <taxon>Marasmiineae</taxon>
        <taxon>Physalacriaceae</taxon>
        <taxon>Armillaria</taxon>
    </lineage>
</organism>
<dbReference type="AlphaFoldDB" id="A0AA39MDP3"/>
<name>A0AA39MDP3_9AGAR</name>
<dbReference type="Proteomes" id="UP001175226">
    <property type="component" value="Unassembled WGS sequence"/>
</dbReference>
<comment type="caution">
    <text evidence="1">The sequence shown here is derived from an EMBL/GenBank/DDBJ whole genome shotgun (WGS) entry which is preliminary data.</text>
</comment>
<gene>
    <name evidence="1" type="ORF">EV421DRAFT_1744040</name>
</gene>
<sequence>MTFLEMGYVIIDALSLPRPPSQKIEKGSRPAHCFSDKPVWFQTPWPRWSANGRMDALGIDDIVDEHNREIKTTWLRHACALIDLPPVGSQGLAPNTRLASLSEAGAIDPPWKIEDVSVVDVVTISLNRYDWTNETMDAMNTMRVWALGLRPSNWFSSQDTNVGHSGCINKHQGDVVWGFLARLRDTRVLFDLAVDDHPASLSVGPGKTLWLSWGIEGEGKRPACPVFKEIEELFSGFDLTIPTGTWILMREQVTDPPKTLAEEFNKIGVGDWQYVEMKGDAHSNMTTIQSEASDQNR</sequence>
<reference evidence="1" key="1">
    <citation type="submission" date="2023-06" db="EMBL/GenBank/DDBJ databases">
        <authorList>
            <consortium name="Lawrence Berkeley National Laboratory"/>
            <person name="Ahrendt S."/>
            <person name="Sahu N."/>
            <person name="Indic B."/>
            <person name="Wong-Bajracharya J."/>
            <person name="Merenyi Z."/>
            <person name="Ke H.-M."/>
            <person name="Monk M."/>
            <person name="Kocsube S."/>
            <person name="Drula E."/>
            <person name="Lipzen A."/>
            <person name="Balint B."/>
            <person name="Henrissat B."/>
            <person name="Andreopoulos B."/>
            <person name="Martin F.M."/>
            <person name="Harder C.B."/>
            <person name="Rigling D."/>
            <person name="Ford K.L."/>
            <person name="Foster G.D."/>
            <person name="Pangilinan J."/>
            <person name="Papanicolaou A."/>
            <person name="Barry K."/>
            <person name="LaButti K."/>
            <person name="Viragh M."/>
            <person name="Koriabine M."/>
            <person name="Yan M."/>
            <person name="Riley R."/>
            <person name="Champramary S."/>
            <person name="Plett K.L."/>
            <person name="Tsai I.J."/>
            <person name="Slot J."/>
            <person name="Sipos G."/>
            <person name="Plett J."/>
            <person name="Nagy L.G."/>
            <person name="Grigoriev I.V."/>
        </authorList>
    </citation>
    <scope>NUCLEOTIDE SEQUENCE</scope>
    <source>
        <strain evidence="1">FPL87.14</strain>
    </source>
</reference>
<proteinExistence type="predicted"/>
<keyword evidence="2" id="KW-1185">Reference proteome</keyword>
<dbReference type="EMBL" id="JAUEPT010000148">
    <property type="protein sequence ID" value="KAK0430457.1"/>
    <property type="molecule type" value="Genomic_DNA"/>
</dbReference>